<dbReference type="Proteomes" id="UP001595867">
    <property type="component" value="Unassembled WGS sequence"/>
</dbReference>
<reference evidence="3" key="1">
    <citation type="journal article" date="2019" name="Int. J. Syst. Evol. Microbiol.">
        <title>The Global Catalogue of Microorganisms (GCM) 10K type strain sequencing project: providing services to taxonomists for standard genome sequencing and annotation.</title>
        <authorList>
            <consortium name="The Broad Institute Genomics Platform"/>
            <consortium name="The Broad Institute Genome Sequencing Center for Infectious Disease"/>
            <person name="Wu L."/>
            <person name="Ma J."/>
        </authorList>
    </citation>
    <scope>NUCLEOTIDE SEQUENCE [LARGE SCALE GENOMIC DNA]</scope>
    <source>
        <strain evidence="3">TBRC 5832</strain>
    </source>
</reference>
<dbReference type="EMBL" id="JBHSBL010000019">
    <property type="protein sequence ID" value="MFC4068665.1"/>
    <property type="molecule type" value="Genomic_DNA"/>
</dbReference>
<dbReference type="RefSeq" id="WP_378069556.1">
    <property type="nucleotide sequence ID" value="NZ_JBHSBL010000019.1"/>
</dbReference>
<evidence type="ECO:0000313" key="3">
    <source>
        <dbReference type="Proteomes" id="UP001595867"/>
    </source>
</evidence>
<feature type="signal peptide" evidence="1">
    <location>
        <begin position="1"/>
        <end position="28"/>
    </location>
</feature>
<organism evidence="2 3">
    <name type="scientific">Actinoplanes subglobosus</name>
    <dbReference type="NCBI Taxonomy" id="1547892"/>
    <lineage>
        <taxon>Bacteria</taxon>
        <taxon>Bacillati</taxon>
        <taxon>Actinomycetota</taxon>
        <taxon>Actinomycetes</taxon>
        <taxon>Micromonosporales</taxon>
        <taxon>Micromonosporaceae</taxon>
        <taxon>Actinoplanes</taxon>
    </lineage>
</organism>
<evidence type="ECO:0000256" key="1">
    <source>
        <dbReference type="SAM" id="SignalP"/>
    </source>
</evidence>
<keyword evidence="3" id="KW-1185">Reference proteome</keyword>
<sequence>MKKHNLLRRMGVVAAAAMLLFSVLPTVAASAGLQSVSKISVVNNGGYVFSFQVQWLSGDDGTWHTADWNSGQYPINQTRTTPPLSQIGVPADALAVTPYGSAVLGTSGQGHGFVRFTPSSSNVATYRATGTTFVGFDISLIS</sequence>
<comment type="caution">
    <text evidence="2">The sequence shown here is derived from an EMBL/GenBank/DDBJ whole genome shotgun (WGS) entry which is preliminary data.</text>
</comment>
<keyword evidence="1" id="KW-0732">Signal</keyword>
<gene>
    <name evidence="2" type="ORF">ACFO0C_27365</name>
</gene>
<evidence type="ECO:0000313" key="2">
    <source>
        <dbReference type="EMBL" id="MFC4068665.1"/>
    </source>
</evidence>
<name>A0ABV8J0W2_9ACTN</name>
<accession>A0ABV8J0W2</accession>
<evidence type="ECO:0008006" key="4">
    <source>
        <dbReference type="Google" id="ProtNLM"/>
    </source>
</evidence>
<feature type="chain" id="PRO_5046398757" description="Secreted protein" evidence="1">
    <location>
        <begin position="29"/>
        <end position="142"/>
    </location>
</feature>
<proteinExistence type="predicted"/>
<protein>
    <recommendedName>
        <fullName evidence="4">Secreted protein</fullName>
    </recommendedName>
</protein>